<proteinExistence type="inferred from homology"/>
<dbReference type="OrthoDB" id="9796526at2"/>
<dbReference type="PANTHER" id="PTHR30346:SF17">
    <property type="entry name" value="LYSR FAMILY TRANSCRIPTIONAL REGULATOR"/>
    <property type="match status" value="1"/>
</dbReference>
<dbReference type="RefSeq" id="WP_136961739.1">
    <property type="nucleotide sequence ID" value="NZ_CP039690.1"/>
</dbReference>
<dbReference type="Pfam" id="PF03466">
    <property type="entry name" value="LysR_substrate"/>
    <property type="match status" value="1"/>
</dbReference>
<feature type="domain" description="HTH lysR-type" evidence="5">
    <location>
        <begin position="112"/>
        <end position="169"/>
    </location>
</feature>
<evidence type="ECO:0000256" key="2">
    <source>
        <dbReference type="ARBA" id="ARBA00023015"/>
    </source>
</evidence>
<dbReference type="Gene3D" id="1.10.10.10">
    <property type="entry name" value="Winged helix-like DNA-binding domain superfamily/Winged helix DNA-binding domain"/>
    <property type="match status" value="2"/>
</dbReference>
<dbReference type="InterPro" id="IPR036390">
    <property type="entry name" value="WH_DNA-bd_sf"/>
</dbReference>
<dbReference type="InterPro" id="IPR036388">
    <property type="entry name" value="WH-like_DNA-bd_sf"/>
</dbReference>
<keyword evidence="4" id="KW-0804">Transcription</keyword>
<dbReference type="PRINTS" id="PR00039">
    <property type="entry name" value="HTHLYSR"/>
</dbReference>
<evidence type="ECO:0000256" key="1">
    <source>
        <dbReference type="ARBA" id="ARBA00009437"/>
    </source>
</evidence>
<dbReference type="GO" id="GO:0032993">
    <property type="term" value="C:protein-DNA complex"/>
    <property type="evidence" value="ECO:0007669"/>
    <property type="project" value="TreeGrafter"/>
</dbReference>
<evidence type="ECO:0000313" key="6">
    <source>
        <dbReference type="EMBL" id="QCI66295.1"/>
    </source>
</evidence>
<dbReference type="EMBL" id="CP039690">
    <property type="protein sequence ID" value="QCI66295.1"/>
    <property type="molecule type" value="Genomic_DNA"/>
</dbReference>
<keyword evidence="3" id="KW-0238">DNA-binding</keyword>
<gene>
    <name evidence="6" type="ORF">E8M01_19990</name>
</gene>
<dbReference type="GO" id="GO:0003700">
    <property type="term" value="F:DNA-binding transcription factor activity"/>
    <property type="evidence" value="ECO:0007669"/>
    <property type="project" value="InterPro"/>
</dbReference>
<evidence type="ECO:0000256" key="3">
    <source>
        <dbReference type="ARBA" id="ARBA00023125"/>
    </source>
</evidence>
<dbReference type="InterPro" id="IPR000847">
    <property type="entry name" value="LysR_HTH_N"/>
</dbReference>
<dbReference type="Proteomes" id="UP000298781">
    <property type="component" value="Chromosome"/>
</dbReference>
<dbReference type="CDD" id="cd05466">
    <property type="entry name" value="PBP2_LTTR_substrate"/>
    <property type="match status" value="1"/>
</dbReference>
<feature type="domain" description="HTH lysR-type" evidence="5">
    <location>
        <begin position="3"/>
        <end position="60"/>
    </location>
</feature>
<name>A0A4D7B557_9HYPH</name>
<dbReference type="GO" id="GO:0003677">
    <property type="term" value="F:DNA binding"/>
    <property type="evidence" value="ECO:0007669"/>
    <property type="project" value="UniProtKB-KW"/>
</dbReference>
<dbReference type="Pfam" id="PF00126">
    <property type="entry name" value="HTH_1"/>
    <property type="match status" value="2"/>
</dbReference>
<evidence type="ECO:0000256" key="4">
    <source>
        <dbReference type="ARBA" id="ARBA00023163"/>
    </source>
</evidence>
<keyword evidence="2" id="KW-0805">Transcription regulation</keyword>
<dbReference type="SUPFAM" id="SSF46785">
    <property type="entry name" value="Winged helix' DNA-binding domain"/>
    <property type="match status" value="2"/>
</dbReference>
<dbReference type="KEGG" id="pstg:E8M01_19990"/>
<dbReference type="PANTHER" id="PTHR30346">
    <property type="entry name" value="TRANSCRIPTIONAL DUAL REGULATOR HCAR-RELATED"/>
    <property type="match status" value="1"/>
</dbReference>
<dbReference type="InterPro" id="IPR005119">
    <property type="entry name" value="LysR_subst-bd"/>
</dbReference>
<dbReference type="PROSITE" id="PS50931">
    <property type="entry name" value="HTH_LYSR"/>
    <property type="match status" value="2"/>
</dbReference>
<comment type="similarity">
    <text evidence="1">Belongs to the LysR transcriptional regulatory family.</text>
</comment>
<organism evidence="6 7">
    <name type="scientific">Phreatobacter stygius</name>
    <dbReference type="NCBI Taxonomy" id="1940610"/>
    <lineage>
        <taxon>Bacteria</taxon>
        <taxon>Pseudomonadati</taxon>
        <taxon>Pseudomonadota</taxon>
        <taxon>Alphaproteobacteria</taxon>
        <taxon>Hyphomicrobiales</taxon>
        <taxon>Phreatobacteraceae</taxon>
        <taxon>Phreatobacter</taxon>
    </lineage>
</organism>
<dbReference type="AlphaFoldDB" id="A0A4D7B557"/>
<sequence length="405" mass="43463">MALEIHSLVYFVRTLQCRSMKQAAADLGVRTSTVSRALSVLEYELATRLIVRRPDGIVASFEGEQLQRTAILILNWTAGLPAIVGGETRAATPDDGVPIGLATLAMLLAAPVSLRTLSHFALAAEERSISGAARRLAITQPTLGRRIGDLERFLGVALFDRGRAGSSPTAAALRLHASVAEIEALASAIMRRADIGFLHQVRDIRLGSVMPAGVDSSLAVLLARIIEDYTKRDRNRFVSVSTGPAQLLMEQLLAGALDAAIVDIPEVPEQFMRLEIARRPLHVMAPAAAYRDGDAAADLIERLPLALPMTGTGLRRAIDQLLGAGLHAPRRTIECGSIPVLMRLVINGTCCTIIPEGSLPHTDPRVRALPLPGAGLITSLIWTPAKQASAQVQLIRELVQERPFA</sequence>
<dbReference type="Gene3D" id="3.40.190.290">
    <property type="match status" value="1"/>
</dbReference>
<accession>A0A4D7B557</accession>
<dbReference type="SUPFAM" id="SSF53850">
    <property type="entry name" value="Periplasmic binding protein-like II"/>
    <property type="match status" value="1"/>
</dbReference>
<evidence type="ECO:0000259" key="5">
    <source>
        <dbReference type="PROSITE" id="PS50931"/>
    </source>
</evidence>
<reference evidence="6 7" key="1">
    <citation type="submission" date="2019-04" db="EMBL/GenBank/DDBJ databases">
        <title>Phreatobacter aquaticus sp. nov.</title>
        <authorList>
            <person name="Choi A."/>
        </authorList>
    </citation>
    <scope>NUCLEOTIDE SEQUENCE [LARGE SCALE GENOMIC DNA]</scope>
    <source>
        <strain evidence="6 7">KCTC 52518</strain>
    </source>
</reference>
<keyword evidence="7" id="KW-1185">Reference proteome</keyword>
<evidence type="ECO:0000313" key="7">
    <source>
        <dbReference type="Proteomes" id="UP000298781"/>
    </source>
</evidence>
<protein>
    <submittedName>
        <fullName evidence="6">LysR family transcriptional regulator</fullName>
    </submittedName>
</protein>